<sequence length="161" mass="18330">MNLMGCCSCHLLDEQDHELLRPSCKLQSIYTDDIAGVFSGPICSILSMSLTKLFFHYGELEHFTEKEESALQRLISLQKLTFQTCPKLQCLPSVLHRLPTLRRLEIWNCPAIVSLPKDGLPSSLQQFVVLACGNDELKQQPLEQTVMDSWYCLHQSSPQYT</sequence>
<dbReference type="Gene3D" id="3.80.10.10">
    <property type="entry name" value="Ribonuclease Inhibitor"/>
    <property type="match status" value="1"/>
</dbReference>
<keyword evidence="2" id="KW-1185">Reference proteome</keyword>
<organism evidence="1 2">
    <name type="scientific">Leersia perrieri</name>
    <dbReference type="NCBI Taxonomy" id="77586"/>
    <lineage>
        <taxon>Eukaryota</taxon>
        <taxon>Viridiplantae</taxon>
        <taxon>Streptophyta</taxon>
        <taxon>Embryophyta</taxon>
        <taxon>Tracheophyta</taxon>
        <taxon>Spermatophyta</taxon>
        <taxon>Magnoliopsida</taxon>
        <taxon>Liliopsida</taxon>
        <taxon>Poales</taxon>
        <taxon>Poaceae</taxon>
        <taxon>BOP clade</taxon>
        <taxon>Oryzoideae</taxon>
        <taxon>Oryzeae</taxon>
        <taxon>Oryzinae</taxon>
        <taxon>Leersia</taxon>
    </lineage>
</organism>
<dbReference type="EnsemblPlants" id="LPERR12G09290.1">
    <property type="protein sequence ID" value="LPERR12G09290.1"/>
    <property type="gene ID" value="LPERR12G09290"/>
</dbReference>
<dbReference type="Proteomes" id="UP000032180">
    <property type="component" value="Chromosome 12"/>
</dbReference>
<accession>A0A0D9XZ36</accession>
<reference evidence="1" key="3">
    <citation type="submission" date="2015-04" db="UniProtKB">
        <authorList>
            <consortium name="EnsemblPlants"/>
        </authorList>
    </citation>
    <scope>IDENTIFICATION</scope>
</reference>
<reference evidence="1 2" key="1">
    <citation type="submission" date="2012-08" db="EMBL/GenBank/DDBJ databases">
        <title>Oryza genome evolution.</title>
        <authorList>
            <person name="Wing R.A."/>
        </authorList>
    </citation>
    <scope>NUCLEOTIDE SEQUENCE</scope>
</reference>
<name>A0A0D9XZ36_9ORYZ</name>
<dbReference type="AlphaFoldDB" id="A0A0D9XZ36"/>
<evidence type="ECO:0008006" key="3">
    <source>
        <dbReference type="Google" id="ProtNLM"/>
    </source>
</evidence>
<proteinExistence type="predicted"/>
<evidence type="ECO:0000313" key="1">
    <source>
        <dbReference type="EnsemblPlants" id="LPERR12G09290.1"/>
    </source>
</evidence>
<protein>
    <recommendedName>
        <fullName evidence="3">NB-ARC domain-containing protein</fullName>
    </recommendedName>
</protein>
<reference evidence="2" key="2">
    <citation type="submission" date="2013-12" db="EMBL/GenBank/DDBJ databases">
        <authorList>
            <person name="Yu Y."/>
            <person name="Lee S."/>
            <person name="de Baynast K."/>
            <person name="Wissotski M."/>
            <person name="Liu L."/>
            <person name="Talag J."/>
            <person name="Goicoechea J."/>
            <person name="Angelova A."/>
            <person name="Jetty R."/>
            <person name="Kudrna D."/>
            <person name="Golser W."/>
            <person name="Rivera L."/>
            <person name="Zhang J."/>
            <person name="Wing R."/>
        </authorList>
    </citation>
    <scope>NUCLEOTIDE SEQUENCE</scope>
</reference>
<dbReference type="Gramene" id="LPERR12G09290.1">
    <property type="protein sequence ID" value="LPERR12G09290.1"/>
    <property type="gene ID" value="LPERR12G09290"/>
</dbReference>
<dbReference type="HOGENOM" id="CLU_000837_32_0_1"/>
<dbReference type="InterPro" id="IPR032675">
    <property type="entry name" value="LRR_dom_sf"/>
</dbReference>
<dbReference type="SUPFAM" id="SSF52058">
    <property type="entry name" value="L domain-like"/>
    <property type="match status" value="1"/>
</dbReference>
<evidence type="ECO:0000313" key="2">
    <source>
        <dbReference type="Proteomes" id="UP000032180"/>
    </source>
</evidence>
<dbReference type="STRING" id="77586.A0A0D9XZ36"/>